<dbReference type="EMBL" id="AAOG01000001">
    <property type="protein sequence ID" value="EAR13990.1"/>
    <property type="molecule type" value="Genomic_DNA"/>
</dbReference>
<dbReference type="Pfam" id="PF00072">
    <property type="entry name" value="Response_reg"/>
    <property type="match status" value="1"/>
</dbReference>
<gene>
    <name evidence="4" type="ORF">PI23P_05812</name>
</gene>
<organism evidence="4 5">
    <name type="scientific">Polaribacter irgensii 23-P</name>
    <dbReference type="NCBI Taxonomy" id="313594"/>
    <lineage>
        <taxon>Bacteria</taxon>
        <taxon>Pseudomonadati</taxon>
        <taxon>Bacteroidota</taxon>
        <taxon>Flavobacteriia</taxon>
        <taxon>Flavobacteriales</taxon>
        <taxon>Flavobacteriaceae</taxon>
    </lineage>
</organism>
<feature type="domain" description="Response regulatory" evidence="3">
    <location>
        <begin position="6"/>
        <end position="122"/>
    </location>
</feature>
<dbReference type="STRING" id="313594.PI23P_05812"/>
<keyword evidence="5" id="KW-1185">Reference proteome</keyword>
<proteinExistence type="predicted"/>
<evidence type="ECO:0000313" key="4">
    <source>
        <dbReference type="EMBL" id="EAR13990.1"/>
    </source>
</evidence>
<comment type="caution">
    <text evidence="4">The sequence shown here is derived from an EMBL/GenBank/DDBJ whole genome shotgun (WGS) entry which is preliminary data.</text>
</comment>
<dbReference type="AlphaFoldDB" id="A4BYE9"/>
<dbReference type="eggNOG" id="COG0745">
    <property type="taxonomic scope" value="Bacteria"/>
</dbReference>
<dbReference type="PROSITE" id="PS50110">
    <property type="entry name" value="RESPONSE_REGULATORY"/>
    <property type="match status" value="1"/>
</dbReference>
<dbReference type="PANTHER" id="PTHR44591:SF3">
    <property type="entry name" value="RESPONSE REGULATORY DOMAIN-CONTAINING PROTEIN"/>
    <property type="match status" value="1"/>
</dbReference>
<evidence type="ECO:0000256" key="2">
    <source>
        <dbReference type="PROSITE-ProRule" id="PRU00169"/>
    </source>
</evidence>
<dbReference type="PANTHER" id="PTHR44591">
    <property type="entry name" value="STRESS RESPONSE REGULATOR PROTEIN 1"/>
    <property type="match status" value="1"/>
</dbReference>
<evidence type="ECO:0000313" key="5">
    <source>
        <dbReference type="Proteomes" id="UP000003053"/>
    </source>
</evidence>
<dbReference type="Proteomes" id="UP000003053">
    <property type="component" value="Unassembled WGS sequence"/>
</dbReference>
<feature type="modified residue" description="4-aspartylphosphate" evidence="2">
    <location>
        <position position="55"/>
    </location>
</feature>
<evidence type="ECO:0000259" key="3">
    <source>
        <dbReference type="PROSITE" id="PS50110"/>
    </source>
</evidence>
<name>A4BYE9_9FLAO</name>
<accession>A4BYE9</accession>
<keyword evidence="1 2" id="KW-0597">Phosphoprotein</keyword>
<dbReference type="HOGENOM" id="CLU_000445_69_17_10"/>
<dbReference type="GO" id="GO:0000160">
    <property type="term" value="P:phosphorelay signal transduction system"/>
    <property type="evidence" value="ECO:0007669"/>
    <property type="project" value="InterPro"/>
</dbReference>
<dbReference type="InterPro" id="IPR011006">
    <property type="entry name" value="CheY-like_superfamily"/>
</dbReference>
<protein>
    <submittedName>
        <fullName evidence="4">Two-component hybrid sensor and regulator</fullName>
    </submittedName>
</protein>
<dbReference type="SUPFAM" id="SSF52172">
    <property type="entry name" value="CheY-like"/>
    <property type="match status" value="1"/>
</dbReference>
<sequence>MQKMFKILVVEDTLVIREELTDILSLEGYQVFEADNGNIGFDVALKEAPNLIISDILMPELDGFGMYKKLQTHNKTRIIPLIFLSAKAETEDITTGLNLGAKNYLTKPININILLNTIKTEEY</sequence>
<dbReference type="Gene3D" id="3.40.50.2300">
    <property type="match status" value="1"/>
</dbReference>
<dbReference type="InterPro" id="IPR050595">
    <property type="entry name" value="Bact_response_regulator"/>
</dbReference>
<dbReference type="InterPro" id="IPR001789">
    <property type="entry name" value="Sig_transdc_resp-reg_receiver"/>
</dbReference>
<dbReference type="SMART" id="SM00448">
    <property type="entry name" value="REC"/>
    <property type="match status" value="1"/>
</dbReference>
<evidence type="ECO:0000256" key="1">
    <source>
        <dbReference type="ARBA" id="ARBA00022553"/>
    </source>
</evidence>
<reference evidence="4 5" key="1">
    <citation type="submission" date="2006-02" db="EMBL/GenBank/DDBJ databases">
        <authorList>
            <person name="Murray A."/>
            <person name="Staley J."/>
            <person name="Ferriera S."/>
            <person name="Johnson J."/>
            <person name="Kravitz S."/>
            <person name="Halpern A."/>
            <person name="Remington K."/>
            <person name="Beeson K."/>
            <person name="Tran B."/>
            <person name="Rogers Y.-H."/>
            <person name="Friedman R."/>
            <person name="Venter J.C."/>
        </authorList>
    </citation>
    <scope>NUCLEOTIDE SEQUENCE [LARGE SCALE GENOMIC DNA]</scope>
    <source>
        <strain evidence="4 5">23-P</strain>
    </source>
</reference>
<dbReference type="OrthoDB" id="9781208at2"/>